<organism evidence="2">
    <name type="scientific">hydrothermal vent metagenome</name>
    <dbReference type="NCBI Taxonomy" id="652676"/>
    <lineage>
        <taxon>unclassified sequences</taxon>
        <taxon>metagenomes</taxon>
        <taxon>ecological metagenomes</taxon>
    </lineage>
</organism>
<accession>A0A3B0SFX3</accession>
<name>A0A3B0SFX3_9ZZZZ</name>
<gene>
    <name evidence="2" type="ORF">MNBD_ACTINO01-1367</name>
</gene>
<dbReference type="InterPro" id="IPR025295">
    <property type="entry name" value="eCIS_core_dom"/>
</dbReference>
<feature type="domain" description="eCIS core" evidence="1">
    <location>
        <begin position="21"/>
        <end position="81"/>
    </location>
</feature>
<protein>
    <recommendedName>
        <fullName evidence="1">eCIS core domain-containing protein</fullName>
    </recommendedName>
</protein>
<dbReference type="AlphaFoldDB" id="A0A3B0SFX3"/>
<reference evidence="2" key="1">
    <citation type="submission" date="2018-06" db="EMBL/GenBank/DDBJ databases">
        <authorList>
            <person name="Zhirakovskaya E."/>
        </authorList>
    </citation>
    <scope>NUCLEOTIDE SEQUENCE</scope>
</reference>
<evidence type="ECO:0000259" key="1">
    <source>
        <dbReference type="Pfam" id="PF13699"/>
    </source>
</evidence>
<evidence type="ECO:0000313" key="2">
    <source>
        <dbReference type="EMBL" id="VAW03013.1"/>
    </source>
</evidence>
<dbReference type="Pfam" id="PF13699">
    <property type="entry name" value="eCIS_core"/>
    <property type="match status" value="1"/>
</dbReference>
<proteinExistence type="predicted"/>
<dbReference type="EMBL" id="UOEI01000350">
    <property type="protein sequence ID" value="VAW03013.1"/>
    <property type="molecule type" value="Genomic_DNA"/>
</dbReference>
<sequence>MIVSATSAALRAGLGDEGALTEDVRIVSMPWLMRLVVGRSVKAMTLGPAIFVKPTLFDRVVSGDEPALLLHELVHVAQWRDHGSIGFAYRYVTEYMRLRLLGADHDAAYHGVGFEHVAYDVAARWQNRAA</sequence>